<feature type="compositionally biased region" description="Low complexity" evidence="1">
    <location>
        <begin position="28"/>
        <end position="38"/>
    </location>
</feature>
<evidence type="ECO:0000313" key="2">
    <source>
        <dbReference type="EMBL" id="KAJ7616105.1"/>
    </source>
</evidence>
<dbReference type="EMBL" id="JARKIF010000023">
    <property type="protein sequence ID" value="KAJ7616105.1"/>
    <property type="molecule type" value="Genomic_DNA"/>
</dbReference>
<sequence>MRYLQQQQQHKYTGDDSSDDDWDDLGRSLRTPTPRTSTEQLQVHALRRHLSTAFARVGMKDRRTNNAGIVNLKDMRPLPLLPPELWMLILQYSTYPSSSFSPETELPTSFLSPALTPATFAPRLGHYRATMAHKRNLALVSKEWNAYAQPVLYEFVWLARAKQAQALALTLLCGAYCLPAGTPSASASLLALTDPDAPAPAAAPAHVSAGLGRFIKRLHVETPPLERCNPADLRLIVDYAPTLETYSDVRSVRRRPAAQNALFAALAAGGGLRRLSWTSYDDPALVGLGVGFSAMGARLEYLELSLVSSFSRADAAQAHCVPTAVSGLVLPTLRTLKVTLDNAAFAALSTWELPELRHLSVLSADFSYAGEGFARFFAVHGARLVQLELGHSSAHLEEHYVTPGSGSSRGSRTLNLGEWCPDLEEFVCSADAAWDWQHPDWIAPHTLLSSHPRVSLIGIRGIDARLRDDYVDSGRSASGESFLFRLREQMESLLRREAFPRLKYVRDMSGGSDLLRRGEVSLDLRGRGGGGDERVVRFWEGVLGRCREEGVWLEDWLGVNVTSGSLRRARASCAV</sequence>
<dbReference type="Proteomes" id="UP001221142">
    <property type="component" value="Unassembled WGS sequence"/>
</dbReference>
<proteinExistence type="predicted"/>
<organism evidence="2 3">
    <name type="scientific">Roridomyces roridus</name>
    <dbReference type="NCBI Taxonomy" id="1738132"/>
    <lineage>
        <taxon>Eukaryota</taxon>
        <taxon>Fungi</taxon>
        <taxon>Dikarya</taxon>
        <taxon>Basidiomycota</taxon>
        <taxon>Agaricomycotina</taxon>
        <taxon>Agaricomycetes</taxon>
        <taxon>Agaricomycetidae</taxon>
        <taxon>Agaricales</taxon>
        <taxon>Marasmiineae</taxon>
        <taxon>Mycenaceae</taxon>
        <taxon>Roridomyces</taxon>
    </lineage>
</organism>
<gene>
    <name evidence="2" type="ORF">FB45DRAFT_935286</name>
</gene>
<name>A0AAD7FCQ6_9AGAR</name>
<feature type="compositionally biased region" description="Polar residues" evidence="1">
    <location>
        <begin position="1"/>
        <end position="11"/>
    </location>
</feature>
<evidence type="ECO:0000313" key="3">
    <source>
        <dbReference type="Proteomes" id="UP001221142"/>
    </source>
</evidence>
<reference evidence="2" key="1">
    <citation type="submission" date="2023-03" db="EMBL/GenBank/DDBJ databases">
        <title>Massive genome expansion in bonnet fungi (Mycena s.s.) driven by repeated elements and novel gene families across ecological guilds.</title>
        <authorList>
            <consortium name="Lawrence Berkeley National Laboratory"/>
            <person name="Harder C.B."/>
            <person name="Miyauchi S."/>
            <person name="Viragh M."/>
            <person name="Kuo A."/>
            <person name="Thoen E."/>
            <person name="Andreopoulos B."/>
            <person name="Lu D."/>
            <person name="Skrede I."/>
            <person name="Drula E."/>
            <person name="Henrissat B."/>
            <person name="Morin E."/>
            <person name="Kohler A."/>
            <person name="Barry K."/>
            <person name="LaButti K."/>
            <person name="Morin E."/>
            <person name="Salamov A."/>
            <person name="Lipzen A."/>
            <person name="Mereny Z."/>
            <person name="Hegedus B."/>
            <person name="Baldrian P."/>
            <person name="Stursova M."/>
            <person name="Weitz H."/>
            <person name="Taylor A."/>
            <person name="Grigoriev I.V."/>
            <person name="Nagy L.G."/>
            <person name="Martin F."/>
            <person name="Kauserud H."/>
        </authorList>
    </citation>
    <scope>NUCLEOTIDE SEQUENCE</scope>
    <source>
        <strain evidence="2">9284</strain>
    </source>
</reference>
<accession>A0AAD7FCQ6</accession>
<feature type="region of interest" description="Disordered" evidence="1">
    <location>
        <begin position="1"/>
        <end position="41"/>
    </location>
</feature>
<protein>
    <submittedName>
        <fullName evidence="2">Uncharacterized protein</fullName>
    </submittedName>
</protein>
<dbReference type="AlphaFoldDB" id="A0AAD7FCQ6"/>
<evidence type="ECO:0000256" key="1">
    <source>
        <dbReference type="SAM" id="MobiDB-lite"/>
    </source>
</evidence>
<keyword evidence="3" id="KW-1185">Reference proteome</keyword>
<comment type="caution">
    <text evidence="2">The sequence shown here is derived from an EMBL/GenBank/DDBJ whole genome shotgun (WGS) entry which is preliminary data.</text>
</comment>